<name>A0ACB7X1L5_9ERIC</name>
<evidence type="ECO:0000313" key="2">
    <source>
        <dbReference type="Proteomes" id="UP000828048"/>
    </source>
</evidence>
<protein>
    <submittedName>
        <fullName evidence="1">Uncharacterized protein</fullName>
    </submittedName>
</protein>
<keyword evidence="2" id="KW-1185">Reference proteome</keyword>
<sequence length="224" mass="24950">MLGRRKIIDSKAGPYVWITYGEAYDSALRISSAIRSRGVNPLLVYVLSGRPVWHIWIQLPGMDNLNGGPNSVEFVINHAEVSIAFVQESKIPAMLTCLPEFSSYLKTIVSFGEISSIQKKEAEDLGVSCFSWKEFALLGCLDHELPSKQRTDICTIMIYDRIYTGAMGKIPSGGTLKKTLFQYAYNFKLGNLEKGLKQDEAAPLLDKFVFNKVLLRAAVVVSHP</sequence>
<evidence type="ECO:0000313" key="1">
    <source>
        <dbReference type="EMBL" id="KAH7834661.1"/>
    </source>
</evidence>
<accession>A0ACB7X1L5</accession>
<proteinExistence type="predicted"/>
<reference evidence="1 2" key="1">
    <citation type="journal article" date="2021" name="Hortic Res">
        <title>High-quality reference genome and annotation aids understanding of berry development for evergreen blueberry (Vaccinium darrowii).</title>
        <authorList>
            <person name="Yu J."/>
            <person name="Hulse-Kemp A.M."/>
            <person name="Babiker E."/>
            <person name="Staton M."/>
        </authorList>
    </citation>
    <scope>NUCLEOTIDE SEQUENCE [LARGE SCALE GENOMIC DNA]</scope>
    <source>
        <strain evidence="2">cv. NJ 8807/NJ 8810</strain>
        <tissue evidence="1">Young leaf</tissue>
    </source>
</reference>
<organism evidence="1 2">
    <name type="scientific">Vaccinium darrowii</name>
    <dbReference type="NCBI Taxonomy" id="229202"/>
    <lineage>
        <taxon>Eukaryota</taxon>
        <taxon>Viridiplantae</taxon>
        <taxon>Streptophyta</taxon>
        <taxon>Embryophyta</taxon>
        <taxon>Tracheophyta</taxon>
        <taxon>Spermatophyta</taxon>
        <taxon>Magnoliopsida</taxon>
        <taxon>eudicotyledons</taxon>
        <taxon>Gunneridae</taxon>
        <taxon>Pentapetalae</taxon>
        <taxon>asterids</taxon>
        <taxon>Ericales</taxon>
        <taxon>Ericaceae</taxon>
        <taxon>Vaccinioideae</taxon>
        <taxon>Vaccinieae</taxon>
        <taxon>Vaccinium</taxon>
    </lineage>
</organism>
<comment type="caution">
    <text evidence="1">The sequence shown here is derived from an EMBL/GenBank/DDBJ whole genome shotgun (WGS) entry which is preliminary data.</text>
</comment>
<dbReference type="EMBL" id="CM037152">
    <property type="protein sequence ID" value="KAH7834661.1"/>
    <property type="molecule type" value="Genomic_DNA"/>
</dbReference>
<gene>
    <name evidence="1" type="ORF">Vadar_018346</name>
</gene>
<dbReference type="Proteomes" id="UP000828048">
    <property type="component" value="Chromosome 2"/>
</dbReference>